<gene>
    <name evidence="2" type="ORF">DW927_18655</name>
</gene>
<name>A0A413SBJ0_9FIRM</name>
<evidence type="ECO:0000256" key="1">
    <source>
        <dbReference type="SAM" id="MobiDB-lite"/>
    </source>
</evidence>
<evidence type="ECO:0000313" key="3">
    <source>
        <dbReference type="Proteomes" id="UP000284465"/>
    </source>
</evidence>
<feature type="region of interest" description="Disordered" evidence="1">
    <location>
        <begin position="148"/>
        <end position="173"/>
    </location>
</feature>
<organism evidence="2 3">
    <name type="scientific">Roseburia intestinalis</name>
    <dbReference type="NCBI Taxonomy" id="166486"/>
    <lineage>
        <taxon>Bacteria</taxon>
        <taxon>Bacillati</taxon>
        <taxon>Bacillota</taxon>
        <taxon>Clostridia</taxon>
        <taxon>Lachnospirales</taxon>
        <taxon>Lachnospiraceae</taxon>
        <taxon>Roseburia</taxon>
    </lineage>
</organism>
<protein>
    <submittedName>
        <fullName evidence="2">Uncharacterized protein</fullName>
    </submittedName>
</protein>
<dbReference type="Proteomes" id="UP000284465">
    <property type="component" value="Unassembled WGS sequence"/>
</dbReference>
<sequence>MYEMKDTHILQLDELNGMECRDEGKRSVEQTYDTETREPTQTSEAQEMLLNLILSLGGIRKEVWEYLLTPRFHDTQAVASVGRLLCYAAPLEWMELSVEALSRMAGTMYVNEITEAYQADMPFNEVKRIFESSDTVFEMCQRRREYGIGQDKHQKKHPDNVTGSEESKDENSLEKTVVNAVMEALQLHQKKTKKLSDNMTGSEEAEHPDNMTGSKGAEHPDNMTGSEEAEHSDNMTGSEEAEHPDNMTGSEGAEHPDNMTGSEGAEHSDNMTGYENEDGYDLLDHRVLMMDLKKEQEKSEKRISFFQILLRRHMKKEFSKLEKDDQVGKIFEIMVNKKYDKNQILSIRRLMNGGMTNEFIFSLLEKDLPETELTNLCETLLNEENDLSGLSENMKADETGGDEE</sequence>
<reference evidence="2 3" key="1">
    <citation type="submission" date="2018-08" db="EMBL/GenBank/DDBJ databases">
        <title>A genome reference for cultivated species of the human gut microbiota.</title>
        <authorList>
            <person name="Zou Y."/>
            <person name="Xue W."/>
            <person name="Luo G."/>
        </authorList>
    </citation>
    <scope>NUCLEOTIDE SEQUENCE [LARGE SCALE GENOMIC DNA]</scope>
    <source>
        <strain evidence="2 3">AM43-11</strain>
    </source>
</reference>
<evidence type="ECO:0000313" key="2">
    <source>
        <dbReference type="EMBL" id="RHA62592.1"/>
    </source>
</evidence>
<comment type="caution">
    <text evidence="2">The sequence shown here is derived from an EMBL/GenBank/DDBJ whole genome shotgun (WGS) entry which is preliminary data.</text>
</comment>
<dbReference type="AlphaFoldDB" id="A0A413SBJ0"/>
<feature type="region of interest" description="Disordered" evidence="1">
    <location>
        <begin position="190"/>
        <end position="277"/>
    </location>
</feature>
<feature type="region of interest" description="Disordered" evidence="1">
    <location>
        <begin position="22"/>
        <end position="42"/>
    </location>
</feature>
<dbReference type="RefSeq" id="WP_118592414.1">
    <property type="nucleotide sequence ID" value="NZ_QSFP01000036.1"/>
</dbReference>
<dbReference type="EMBL" id="QSFP01000036">
    <property type="protein sequence ID" value="RHA62592.1"/>
    <property type="molecule type" value="Genomic_DNA"/>
</dbReference>
<accession>A0A413SBJ0</accession>
<proteinExistence type="predicted"/>
<feature type="compositionally biased region" description="Basic and acidic residues" evidence="1">
    <location>
        <begin position="22"/>
        <end position="38"/>
    </location>
</feature>